<feature type="region of interest" description="Disordered" evidence="2">
    <location>
        <begin position="78"/>
        <end position="97"/>
    </location>
</feature>
<organism evidence="4 5">
    <name type="scientific">Nonomuraea ferruginea</name>
    <dbReference type="NCBI Taxonomy" id="46174"/>
    <lineage>
        <taxon>Bacteria</taxon>
        <taxon>Bacillati</taxon>
        <taxon>Actinomycetota</taxon>
        <taxon>Actinomycetes</taxon>
        <taxon>Streptosporangiales</taxon>
        <taxon>Streptosporangiaceae</taxon>
        <taxon>Nonomuraea</taxon>
    </lineage>
</organism>
<dbReference type="InterPro" id="IPR050267">
    <property type="entry name" value="Anti-sigma-factor_SerPK"/>
</dbReference>
<dbReference type="GO" id="GO:0005524">
    <property type="term" value="F:ATP binding"/>
    <property type="evidence" value="ECO:0007669"/>
    <property type="project" value="UniProtKB-KW"/>
</dbReference>
<gene>
    <name evidence="4" type="ORF">OUY24_31000</name>
</gene>
<dbReference type="PANTHER" id="PTHR35526">
    <property type="entry name" value="ANTI-SIGMA-F FACTOR RSBW-RELATED"/>
    <property type="match status" value="1"/>
</dbReference>
<evidence type="ECO:0000313" key="5">
    <source>
        <dbReference type="Proteomes" id="UP001212498"/>
    </source>
</evidence>
<proteinExistence type="predicted"/>
<dbReference type="Gene3D" id="3.30.565.10">
    <property type="entry name" value="Histidine kinase-like ATPase, C-terminal domain"/>
    <property type="match status" value="1"/>
</dbReference>
<dbReference type="RefSeq" id="WP_271278837.1">
    <property type="nucleotide sequence ID" value="NZ_BAABFD010000003.1"/>
</dbReference>
<evidence type="ECO:0000256" key="1">
    <source>
        <dbReference type="ARBA" id="ARBA00022527"/>
    </source>
</evidence>
<evidence type="ECO:0000259" key="3">
    <source>
        <dbReference type="Pfam" id="PF13581"/>
    </source>
</evidence>
<evidence type="ECO:0000256" key="2">
    <source>
        <dbReference type="SAM" id="MobiDB-lite"/>
    </source>
</evidence>
<dbReference type="EMBL" id="JAPNUD010000121">
    <property type="protein sequence ID" value="MDA0645076.1"/>
    <property type="molecule type" value="Genomic_DNA"/>
</dbReference>
<protein>
    <submittedName>
        <fullName evidence="4">ATP-binding protein</fullName>
    </submittedName>
</protein>
<accession>A0ABT4T6E4</accession>
<comment type="caution">
    <text evidence="4">The sequence shown here is derived from an EMBL/GenBank/DDBJ whole genome shotgun (WGS) entry which is preliminary data.</text>
</comment>
<dbReference type="Proteomes" id="UP001212498">
    <property type="component" value="Unassembled WGS sequence"/>
</dbReference>
<reference evidence="4 5" key="1">
    <citation type="submission" date="2022-11" db="EMBL/GenBank/DDBJ databases">
        <title>Nonomuraea corallina sp. nov., a new species of the genus Nonomuraea isolated from sea side sediment in Thai sea.</title>
        <authorList>
            <person name="Ngamcharungchit C."/>
            <person name="Matsumoto A."/>
            <person name="Suriyachadkun C."/>
            <person name="Panbangred W."/>
            <person name="Inahashi Y."/>
            <person name="Intra B."/>
        </authorList>
    </citation>
    <scope>NUCLEOTIDE SEQUENCE [LARGE SCALE GENOMIC DNA]</scope>
    <source>
        <strain evidence="4 5">DSM 43553</strain>
    </source>
</reference>
<evidence type="ECO:0000313" key="4">
    <source>
        <dbReference type="EMBL" id="MDA0645076.1"/>
    </source>
</evidence>
<name>A0ABT4T6E4_9ACTN</name>
<keyword evidence="5" id="KW-1185">Reference proteome</keyword>
<dbReference type="CDD" id="cd16936">
    <property type="entry name" value="HATPase_RsbW-like"/>
    <property type="match status" value="1"/>
</dbReference>
<keyword evidence="4" id="KW-0067">ATP-binding</keyword>
<keyword evidence="4" id="KW-0547">Nucleotide-binding</keyword>
<keyword evidence="1" id="KW-0723">Serine/threonine-protein kinase</keyword>
<dbReference type="PANTHER" id="PTHR35526:SF3">
    <property type="entry name" value="ANTI-SIGMA-F FACTOR RSBW"/>
    <property type="match status" value="1"/>
</dbReference>
<dbReference type="InterPro" id="IPR003594">
    <property type="entry name" value="HATPase_dom"/>
</dbReference>
<keyword evidence="1" id="KW-0418">Kinase</keyword>
<sequence>MLTGPGLRQFPGEERSVSEAREWARALLEGRMAAPLLDDVVLLLSELVTNAVTHSDSGSTKAGPVTVQVSCEAEGVRVEVRDSGSTTSSRTMRVPDADDDGGRGLWLVDLLATAWGADQDTTGGSVWFRVAEHVRTEVIQTWRS</sequence>
<dbReference type="InterPro" id="IPR036890">
    <property type="entry name" value="HATPase_C_sf"/>
</dbReference>
<dbReference type="SUPFAM" id="SSF55874">
    <property type="entry name" value="ATPase domain of HSP90 chaperone/DNA topoisomerase II/histidine kinase"/>
    <property type="match status" value="1"/>
</dbReference>
<feature type="domain" description="Histidine kinase/HSP90-like ATPase" evidence="3">
    <location>
        <begin position="10"/>
        <end position="129"/>
    </location>
</feature>
<dbReference type="Pfam" id="PF13581">
    <property type="entry name" value="HATPase_c_2"/>
    <property type="match status" value="1"/>
</dbReference>
<keyword evidence="1" id="KW-0808">Transferase</keyword>